<feature type="chain" id="PRO_5007826285" evidence="9">
    <location>
        <begin position="19"/>
        <end position="802"/>
    </location>
</feature>
<keyword evidence="12" id="KW-1185">Reference proteome</keyword>
<dbReference type="Pfam" id="PF14905">
    <property type="entry name" value="OMP_b-brl_3"/>
    <property type="match status" value="1"/>
</dbReference>
<keyword evidence="9" id="KW-0732">Signal</keyword>
<evidence type="ECO:0000256" key="5">
    <source>
        <dbReference type="ARBA" id="ARBA00023136"/>
    </source>
</evidence>
<dbReference type="InterPro" id="IPR037066">
    <property type="entry name" value="Plug_dom_sf"/>
</dbReference>
<gene>
    <name evidence="11" type="ORF">AV926_13295</name>
</gene>
<evidence type="ECO:0000256" key="6">
    <source>
        <dbReference type="ARBA" id="ARBA00023237"/>
    </source>
</evidence>
<keyword evidence="6 7" id="KW-0998">Cell outer membrane</keyword>
<keyword evidence="4 7" id="KW-0812">Transmembrane</keyword>
<dbReference type="SUPFAM" id="SSF56935">
    <property type="entry name" value="Porins"/>
    <property type="match status" value="1"/>
</dbReference>
<dbReference type="InterPro" id="IPR039426">
    <property type="entry name" value="TonB-dep_rcpt-like"/>
</dbReference>
<dbReference type="InterPro" id="IPR041700">
    <property type="entry name" value="OMP_b-brl_3"/>
</dbReference>
<evidence type="ECO:0000256" key="8">
    <source>
        <dbReference type="SAM" id="MobiDB-lite"/>
    </source>
</evidence>
<dbReference type="EMBL" id="LQNU01000066">
    <property type="protein sequence ID" value="KZE78015.1"/>
    <property type="molecule type" value="Genomic_DNA"/>
</dbReference>
<dbReference type="OrthoDB" id="8764943at2"/>
<dbReference type="Proteomes" id="UP000076630">
    <property type="component" value="Unassembled WGS sequence"/>
</dbReference>
<comment type="caution">
    <text evidence="11">The sequence shown here is derived from an EMBL/GenBank/DDBJ whole genome shotgun (WGS) entry which is preliminary data.</text>
</comment>
<dbReference type="GO" id="GO:0009279">
    <property type="term" value="C:cell outer membrane"/>
    <property type="evidence" value="ECO:0007669"/>
    <property type="project" value="UniProtKB-SubCell"/>
</dbReference>
<comment type="subcellular location">
    <subcellularLocation>
        <location evidence="1 7">Cell outer membrane</location>
        <topology evidence="1 7">Multi-pass membrane protein</topology>
    </subcellularLocation>
</comment>
<evidence type="ECO:0000256" key="2">
    <source>
        <dbReference type="ARBA" id="ARBA00022448"/>
    </source>
</evidence>
<proteinExistence type="inferred from homology"/>
<protein>
    <submittedName>
        <fullName evidence="11">TonB-dependent receptor</fullName>
    </submittedName>
</protein>
<evidence type="ECO:0000256" key="9">
    <source>
        <dbReference type="SAM" id="SignalP"/>
    </source>
</evidence>
<feature type="region of interest" description="Disordered" evidence="8">
    <location>
        <begin position="781"/>
        <end position="802"/>
    </location>
</feature>
<comment type="similarity">
    <text evidence="7">Belongs to the TonB-dependent receptor family.</text>
</comment>
<dbReference type="PROSITE" id="PS52016">
    <property type="entry name" value="TONB_DEPENDENT_REC_3"/>
    <property type="match status" value="1"/>
</dbReference>
<keyword evidence="3 7" id="KW-1134">Transmembrane beta strand</keyword>
<feature type="signal peptide" evidence="9">
    <location>
        <begin position="1"/>
        <end position="18"/>
    </location>
</feature>
<evidence type="ECO:0000256" key="4">
    <source>
        <dbReference type="ARBA" id="ARBA00022692"/>
    </source>
</evidence>
<evidence type="ECO:0000259" key="10">
    <source>
        <dbReference type="Pfam" id="PF14905"/>
    </source>
</evidence>
<dbReference type="AlphaFoldDB" id="A0A161SCD6"/>
<name>A0A161SCD6_9FLAO</name>
<dbReference type="RefSeq" id="WP_038987309.1">
    <property type="nucleotide sequence ID" value="NZ_LQNU01000066.1"/>
</dbReference>
<dbReference type="InterPro" id="IPR008969">
    <property type="entry name" value="CarboxyPept-like_regulatory"/>
</dbReference>
<dbReference type="InterPro" id="IPR036942">
    <property type="entry name" value="Beta-barrel_TonB_sf"/>
</dbReference>
<evidence type="ECO:0000313" key="11">
    <source>
        <dbReference type="EMBL" id="KZE78015.1"/>
    </source>
</evidence>
<sequence length="802" mass="90990">MKKLLLILIFAMSLPIWAQSQLTGTVRDNQSTPIGWATLILQATVNPKEEYFITSEEDGSFIFNDIKNKGKYKLTSSFIGYRDLEQLIDITDSNSPIILIMTPDENILDEVMITSHRKALKVTPGKATLNIEQSNLAKTQSAYDVLKTLPGVTVSQNGELKIKGKSGVTVLMDGQPTQLSAEQLKTILKGTPGSTLQSIEIMNVPPANIDASGTGGVINIISKKKLVQGFYGTVNSTLGVSKKVSTDHSLNLGYSNENWNYNFLYSFSYAPDRLRENYEKRDFSSINKEWLNQSQFSFLNSRSHLIKLDIARTFDKGDVLRLKTAFDYNDTPSTVNTNVLSGANNIKARQSVQKNDSKNQLTNLTADLSYKMKITEKESWTTSIGTIYLKSDINDMIYGNNGSVLKPNDLLTKQQNKYPSDRKEFYFKSDYQKPLWDKENTTAKLEFGVKSNYSILETNERLRNLLIDGNEVNAVRKSQFEYKTGVHAFYGSFDMTLDKWAITAGLRGEYTHINGDTLNHKKLVKQNYFSLFPTVQLTYTANENYSVMASYSRRIERPEYDKLNPAVRYLNSTTTSMGNPNLQPEYSNNIEVSQQFLGFIDLTLGYSRITDPMLYSYFNKGIDQSYFTTVNGKNRSEWQASLSMPIPGINWWENYHGVYFFNTRFDNNLVNENKNSIGVFTYNNFKLPHNISLELTAWYQNGGIESNFRYRSLGEVNLGVSKKFLDDKFTVTLAVSDLFKTGGIRTTVLENPTQLTNFTVKNDMRIFKFGISYNFGGKNKKNDTSQEETTINKGHTPIKVIK</sequence>
<keyword evidence="5 7" id="KW-0472">Membrane</keyword>
<evidence type="ECO:0000313" key="12">
    <source>
        <dbReference type="Proteomes" id="UP000076630"/>
    </source>
</evidence>
<keyword evidence="2 7" id="KW-0813">Transport</keyword>
<accession>A0A161SCD6</accession>
<dbReference type="Gene3D" id="2.40.170.20">
    <property type="entry name" value="TonB-dependent receptor, beta-barrel domain"/>
    <property type="match status" value="1"/>
</dbReference>
<organism evidence="11 12">
    <name type="scientific">Myroides marinus</name>
    <dbReference type="NCBI Taxonomy" id="703342"/>
    <lineage>
        <taxon>Bacteria</taxon>
        <taxon>Pseudomonadati</taxon>
        <taxon>Bacteroidota</taxon>
        <taxon>Flavobacteriia</taxon>
        <taxon>Flavobacteriales</taxon>
        <taxon>Flavobacteriaceae</taxon>
        <taxon>Myroides</taxon>
    </lineage>
</organism>
<evidence type="ECO:0000256" key="1">
    <source>
        <dbReference type="ARBA" id="ARBA00004571"/>
    </source>
</evidence>
<reference evidence="11 12" key="1">
    <citation type="submission" date="2016-01" db="EMBL/GenBank/DDBJ databases">
        <title>Whole genome sequencing of Myroides marinus L41.</title>
        <authorList>
            <person name="Hong K.W."/>
        </authorList>
    </citation>
    <scope>NUCLEOTIDE SEQUENCE [LARGE SCALE GENOMIC DNA]</scope>
    <source>
        <strain evidence="11 12">L41</strain>
    </source>
</reference>
<keyword evidence="11" id="KW-0675">Receptor</keyword>
<dbReference type="SUPFAM" id="SSF49464">
    <property type="entry name" value="Carboxypeptidase regulatory domain-like"/>
    <property type="match status" value="1"/>
</dbReference>
<dbReference type="Gene3D" id="2.170.130.10">
    <property type="entry name" value="TonB-dependent receptor, plug domain"/>
    <property type="match status" value="1"/>
</dbReference>
<feature type="domain" description="Outer membrane protein beta-barrel" evidence="10">
    <location>
        <begin position="412"/>
        <end position="773"/>
    </location>
</feature>
<dbReference type="Gene3D" id="2.60.40.1120">
    <property type="entry name" value="Carboxypeptidase-like, regulatory domain"/>
    <property type="match status" value="1"/>
</dbReference>
<dbReference type="Pfam" id="PF13715">
    <property type="entry name" value="CarbopepD_reg_2"/>
    <property type="match status" value="1"/>
</dbReference>
<dbReference type="PANTHER" id="PTHR40980:SF4">
    <property type="entry name" value="TONB-DEPENDENT RECEPTOR-LIKE BETA-BARREL DOMAIN-CONTAINING PROTEIN"/>
    <property type="match status" value="1"/>
</dbReference>
<evidence type="ECO:0000256" key="3">
    <source>
        <dbReference type="ARBA" id="ARBA00022452"/>
    </source>
</evidence>
<dbReference type="PANTHER" id="PTHR40980">
    <property type="entry name" value="PLUG DOMAIN-CONTAINING PROTEIN"/>
    <property type="match status" value="1"/>
</dbReference>
<evidence type="ECO:0000256" key="7">
    <source>
        <dbReference type="PROSITE-ProRule" id="PRU01360"/>
    </source>
</evidence>